<feature type="domain" description="EF-hand" evidence="3">
    <location>
        <begin position="24"/>
        <end position="59"/>
    </location>
</feature>
<dbReference type="InterPro" id="IPR011992">
    <property type="entry name" value="EF-hand-dom_pair"/>
</dbReference>
<accession>A0AAN9AYT6</accession>
<dbReference type="PROSITE" id="PS50222">
    <property type="entry name" value="EF_HAND_2"/>
    <property type="match status" value="1"/>
</dbReference>
<evidence type="ECO:0000313" key="6">
    <source>
        <dbReference type="EMBL" id="KAK7095690.1"/>
    </source>
</evidence>
<name>A0AAN9AYT6_9CAEN</name>
<reference evidence="7 8" key="1">
    <citation type="submission" date="2024-02" db="EMBL/GenBank/DDBJ databases">
        <title>Chromosome-scale genome assembly of the rough periwinkle Littorina saxatilis.</title>
        <authorList>
            <person name="De Jode A."/>
            <person name="Faria R."/>
            <person name="Formenti G."/>
            <person name="Sims Y."/>
            <person name="Smith T.P."/>
            <person name="Tracey A."/>
            <person name="Wood J.M.D."/>
            <person name="Zagrodzka Z.B."/>
            <person name="Johannesson K."/>
            <person name="Butlin R.K."/>
            <person name="Leder E.H."/>
        </authorList>
    </citation>
    <scope>NUCLEOTIDE SEQUENCE [LARGE SCALE GENOMIC DNA]</scope>
    <source>
        <strain evidence="7">Snail1</strain>
        <tissue evidence="7">Muscle</tissue>
    </source>
</reference>
<organism evidence="7 8">
    <name type="scientific">Littorina saxatilis</name>
    <dbReference type="NCBI Taxonomy" id="31220"/>
    <lineage>
        <taxon>Eukaryota</taxon>
        <taxon>Metazoa</taxon>
        <taxon>Spiralia</taxon>
        <taxon>Lophotrochozoa</taxon>
        <taxon>Mollusca</taxon>
        <taxon>Gastropoda</taxon>
        <taxon>Caenogastropoda</taxon>
        <taxon>Littorinimorpha</taxon>
        <taxon>Littorinoidea</taxon>
        <taxon>Littorinidae</taxon>
        <taxon>Littorina</taxon>
    </lineage>
</organism>
<evidence type="ECO:0000256" key="2">
    <source>
        <dbReference type="SAM" id="SignalP"/>
    </source>
</evidence>
<dbReference type="SUPFAM" id="SSF47473">
    <property type="entry name" value="EF-hand"/>
    <property type="match status" value="1"/>
</dbReference>
<evidence type="ECO:0000313" key="7">
    <source>
        <dbReference type="EMBL" id="KAK7095692.1"/>
    </source>
</evidence>
<dbReference type="Proteomes" id="UP001374579">
    <property type="component" value="Unassembled WGS sequence"/>
</dbReference>
<dbReference type="EMBL" id="JBAMIC010000014">
    <property type="protein sequence ID" value="KAK7095686.1"/>
    <property type="molecule type" value="Genomic_DNA"/>
</dbReference>
<dbReference type="AlphaFoldDB" id="A0AAN9AYT6"/>
<comment type="caution">
    <text evidence="7">The sequence shown here is derived from an EMBL/GenBank/DDBJ whole genome shotgun (WGS) entry which is preliminary data.</text>
</comment>
<dbReference type="Gene3D" id="1.10.238.10">
    <property type="entry name" value="EF-hand"/>
    <property type="match status" value="1"/>
</dbReference>
<keyword evidence="1" id="KW-0106">Calcium</keyword>
<dbReference type="InterPro" id="IPR018247">
    <property type="entry name" value="EF_Hand_1_Ca_BS"/>
</dbReference>
<dbReference type="EMBL" id="JBAMIC010000014">
    <property type="protein sequence ID" value="KAK7095692.1"/>
    <property type="molecule type" value="Genomic_DNA"/>
</dbReference>
<sequence>MLYLVLALIALLPACLGQQQDCVPADFMAHVMFVESDVDGDGVLHLRELIDVFREYDDVDNPDGIVTREEYVKYQTRHDPELDGLSHELYNVYDVNNDHRLTMDDYDGFYRQMDVDTDDSVTEPEFTTYWTKLFNSVKHHTNLIC</sequence>
<keyword evidence="2" id="KW-0732">Signal</keyword>
<evidence type="ECO:0000313" key="4">
    <source>
        <dbReference type="EMBL" id="KAK7095681.1"/>
    </source>
</evidence>
<gene>
    <name evidence="4" type="ORF">V1264_005056</name>
    <name evidence="5" type="ORF">V1264_005061</name>
    <name evidence="6" type="ORF">V1264_005065</name>
    <name evidence="7" type="ORF">V1264_005066</name>
</gene>
<evidence type="ECO:0000313" key="8">
    <source>
        <dbReference type="Proteomes" id="UP001374579"/>
    </source>
</evidence>
<keyword evidence="8" id="KW-1185">Reference proteome</keyword>
<dbReference type="PROSITE" id="PS00018">
    <property type="entry name" value="EF_HAND_1"/>
    <property type="match status" value="1"/>
</dbReference>
<dbReference type="EMBL" id="JBAMIC010000014">
    <property type="protein sequence ID" value="KAK7095681.1"/>
    <property type="molecule type" value="Genomic_DNA"/>
</dbReference>
<proteinExistence type="predicted"/>
<dbReference type="GO" id="GO:0005509">
    <property type="term" value="F:calcium ion binding"/>
    <property type="evidence" value="ECO:0007669"/>
    <property type="project" value="InterPro"/>
</dbReference>
<dbReference type="InterPro" id="IPR002048">
    <property type="entry name" value="EF_hand_dom"/>
</dbReference>
<evidence type="ECO:0000256" key="1">
    <source>
        <dbReference type="ARBA" id="ARBA00022837"/>
    </source>
</evidence>
<feature type="chain" id="PRO_5044710996" description="EF-hand domain-containing protein" evidence="2">
    <location>
        <begin position="18"/>
        <end position="145"/>
    </location>
</feature>
<dbReference type="EMBL" id="JBAMIC010000014">
    <property type="protein sequence ID" value="KAK7095690.1"/>
    <property type="molecule type" value="Genomic_DNA"/>
</dbReference>
<protein>
    <recommendedName>
        <fullName evidence="3">EF-hand domain-containing protein</fullName>
    </recommendedName>
</protein>
<evidence type="ECO:0000313" key="5">
    <source>
        <dbReference type="EMBL" id="KAK7095686.1"/>
    </source>
</evidence>
<evidence type="ECO:0000259" key="3">
    <source>
        <dbReference type="PROSITE" id="PS50222"/>
    </source>
</evidence>
<feature type="signal peptide" evidence="2">
    <location>
        <begin position="1"/>
        <end position="17"/>
    </location>
</feature>